<dbReference type="InterPro" id="IPR016484">
    <property type="entry name" value="GTPase_Der"/>
</dbReference>
<evidence type="ECO:0000256" key="4">
    <source>
        <dbReference type="ARBA" id="ARBA00022737"/>
    </source>
</evidence>
<evidence type="ECO:0000256" key="1">
    <source>
        <dbReference type="ARBA" id="ARBA00008279"/>
    </source>
</evidence>
<evidence type="ECO:0000259" key="11">
    <source>
        <dbReference type="PROSITE" id="PS51712"/>
    </source>
</evidence>
<dbReference type="HAMAP" id="MF_00195">
    <property type="entry name" value="GTPase_Der"/>
    <property type="match status" value="1"/>
</dbReference>
<name>A0A1X9SLX3_9BACT</name>
<comment type="function">
    <text evidence="8 10">GTPase that plays an essential role in the late steps of ribosome biogenesis.</text>
</comment>
<accession>A0A1X9SLX3</accession>
<dbReference type="InterPro" id="IPR006073">
    <property type="entry name" value="GTP-bd"/>
</dbReference>
<evidence type="ECO:0000256" key="2">
    <source>
        <dbReference type="ARBA" id="ARBA00020953"/>
    </source>
</evidence>
<feature type="binding site" evidence="8">
    <location>
        <begin position="205"/>
        <end position="212"/>
    </location>
    <ligand>
        <name>GTP</name>
        <dbReference type="ChEBI" id="CHEBI:37565"/>
        <label>2</label>
    </ligand>
</feature>
<organism evidence="12 13">
    <name type="scientific">Campylobacter lanienae NCTC 13004</name>
    <dbReference type="NCBI Taxonomy" id="1031753"/>
    <lineage>
        <taxon>Bacteria</taxon>
        <taxon>Pseudomonadati</taxon>
        <taxon>Campylobacterota</taxon>
        <taxon>Epsilonproteobacteria</taxon>
        <taxon>Campylobacterales</taxon>
        <taxon>Campylobacteraceae</taxon>
        <taxon>Campylobacter</taxon>
    </lineage>
</organism>
<dbReference type="PANTHER" id="PTHR43834">
    <property type="entry name" value="GTPASE DER"/>
    <property type="match status" value="1"/>
</dbReference>
<evidence type="ECO:0000313" key="13">
    <source>
        <dbReference type="Proteomes" id="UP000202031"/>
    </source>
</evidence>
<dbReference type="InterPro" id="IPR005225">
    <property type="entry name" value="Small_GTP-bd"/>
</dbReference>
<dbReference type="InterPro" id="IPR027417">
    <property type="entry name" value="P-loop_NTPase"/>
</dbReference>
<keyword evidence="4 10" id="KW-0677">Repeat</keyword>
<dbReference type="PRINTS" id="PR00326">
    <property type="entry name" value="GTP1OBG"/>
</dbReference>
<dbReference type="Gene3D" id="3.40.50.300">
    <property type="entry name" value="P-loop containing nucleotide triphosphate hydrolases"/>
    <property type="match status" value="2"/>
</dbReference>
<comment type="similarity">
    <text evidence="1 8 9 10">Belongs to the TRAFAC class TrmE-Era-EngA-EngB-Septin-like GTPase superfamily. EngA (Der) GTPase family.</text>
</comment>
<dbReference type="KEGG" id="clx:CLAN_0476"/>
<evidence type="ECO:0000256" key="6">
    <source>
        <dbReference type="ARBA" id="ARBA00023134"/>
    </source>
</evidence>
<evidence type="ECO:0000256" key="3">
    <source>
        <dbReference type="ARBA" id="ARBA00022517"/>
    </source>
</evidence>
<dbReference type="InterPro" id="IPR015946">
    <property type="entry name" value="KH_dom-like_a/b"/>
</dbReference>
<comment type="subunit">
    <text evidence="8">Associates with the 50S ribosomal subunit.</text>
</comment>
<dbReference type="PIRSF" id="PIRSF006485">
    <property type="entry name" value="GTP-binding_EngA"/>
    <property type="match status" value="1"/>
</dbReference>
<dbReference type="PANTHER" id="PTHR43834:SF6">
    <property type="entry name" value="GTPASE DER"/>
    <property type="match status" value="1"/>
</dbReference>
<sequence length="461" mass="52041">MKEVILVGRPNVGKSSLFNRLARQRIAITSEVSGTTRDTNKTEIQIDDKSCILIDSGGIDESNELFINVKNNTLNAAKYADIIIFMVDGKMLPDDVDKRLFYSLLKLNKPIALVVNKVDSKKDEERSWEFNEFGASVVFNLSVSHATGVDELCEWIYKQLPKSNLKADSDEFDEFLDDFNDSGELDLDNKAIDYENKNIKVGIVGRVNVGKSSLLNALVNDNRSVVSSIAGTTIDPVNESFVYDGRVFEFVDTAGIRKRGKIEGIEKYALNRTQKILEVADIALLVLDASEPFTELDERIAGLVGKFELGVIIVLNKWDKEHGEFDKVAFEIRDRFKFLAYAPIISVSALGKKRIHKLYPLIKEVYQNYTQRIKTSELNALIEEAVKIHPIPRDHGKVVKIFYAAQFGFAPPKIALVMNKPRSLHFSYKRYLLNKLRDKFNLSGTPVILIPKNKGKNETDI</sequence>
<dbReference type="SUPFAM" id="SSF52540">
    <property type="entry name" value="P-loop containing nucleoside triphosphate hydrolases"/>
    <property type="match status" value="2"/>
</dbReference>
<feature type="binding site" evidence="8">
    <location>
        <begin position="116"/>
        <end position="119"/>
    </location>
    <ligand>
        <name>GTP</name>
        <dbReference type="ChEBI" id="CHEBI:37565"/>
        <label>1</label>
    </ligand>
</feature>
<evidence type="ECO:0000256" key="7">
    <source>
        <dbReference type="ARBA" id="ARBA00032345"/>
    </source>
</evidence>
<evidence type="ECO:0000256" key="9">
    <source>
        <dbReference type="PROSITE-ProRule" id="PRU01049"/>
    </source>
</evidence>
<dbReference type="InterPro" id="IPR032859">
    <property type="entry name" value="KH_dom-like"/>
</dbReference>
<dbReference type="CDD" id="cd01894">
    <property type="entry name" value="EngA1"/>
    <property type="match status" value="1"/>
</dbReference>
<dbReference type="GO" id="GO:0005525">
    <property type="term" value="F:GTP binding"/>
    <property type="evidence" value="ECO:0007669"/>
    <property type="project" value="UniProtKB-UniRule"/>
</dbReference>
<dbReference type="NCBIfam" id="TIGR03594">
    <property type="entry name" value="GTPase_EngA"/>
    <property type="match status" value="1"/>
</dbReference>
<evidence type="ECO:0000256" key="8">
    <source>
        <dbReference type="HAMAP-Rule" id="MF_00195"/>
    </source>
</evidence>
<dbReference type="EMBL" id="CP015578">
    <property type="protein sequence ID" value="ARQ97232.1"/>
    <property type="molecule type" value="Genomic_DNA"/>
</dbReference>
<dbReference type="FunFam" id="3.40.50.300:FF:000494">
    <property type="entry name" value="tRNA modification GTPase MnmE"/>
    <property type="match status" value="1"/>
</dbReference>
<proteinExistence type="inferred from homology"/>
<evidence type="ECO:0000313" key="12">
    <source>
        <dbReference type="EMBL" id="ARQ97232.1"/>
    </source>
</evidence>
<dbReference type="PROSITE" id="PS51712">
    <property type="entry name" value="G_ENGA"/>
    <property type="match status" value="1"/>
</dbReference>
<feature type="binding site" evidence="8">
    <location>
        <begin position="55"/>
        <end position="59"/>
    </location>
    <ligand>
        <name>GTP</name>
        <dbReference type="ChEBI" id="CHEBI:37565"/>
        <label>1</label>
    </ligand>
</feature>
<dbReference type="GeneID" id="46920950"/>
<keyword evidence="3 8" id="KW-0690">Ribosome biogenesis</keyword>
<dbReference type="Gene3D" id="3.30.300.20">
    <property type="match status" value="1"/>
</dbReference>
<gene>
    <name evidence="12" type="primary">engA</name>
    <name evidence="8" type="synonym">der</name>
    <name evidence="12" type="ORF">CLAN_0476</name>
</gene>
<dbReference type="Pfam" id="PF14714">
    <property type="entry name" value="KH_dom-like"/>
    <property type="match status" value="1"/>
</dbReference>
<dbReference type="GO" id="GO:0042254">
    <property type="term" value="P:ribosome biogenesis"/>
    <property type="evidence" value="ECO:0007669"/>
    <property type="project" value="UniProtKB-KW"/>
</dbReference>
<dbReference type="RefSeq" id="WP_096015634.1">
    <property type="nucleotide sequence ID" value="NZ_CP015578.1"/>
</dbReference>
<dbReference type="NCBIfam" id="TIGR00231">
    <property type="entry name" value="small_GTP"/>
    <property type="match status" value="2"/>
</dbReference>
<dbReference type="InterPro" id="IPR031166">
    <property type="entry name" value="G_ENGA"/>
</dbReference>
<keyword evidence="5 8" id="KW-0547">Nucleotide-binding</keyword>
<feature type="binding site" evidence="8">
    <location>
        <begin position="252"/>
        <end position="256"/>
    </location>
    <ligand>
        <name>GTP</name>
        <dbReference type="ChEBI" id="CHEBI:37565"/>
        <label>2</label>
    </ligand>
</feature>
<reference evidence="13" key="1">
    <citation type="journal article" date="2017" name="Genome Biol. Evol.">
        <title>Comparative Genomic Analysis Identifies a Campylobacter Clade Deficient in Selenium Metabolism.</title>
        <authorList>
            <person name="Miller W.G."/>
            <person name="Yee E."/>
            <person name="Lopes B.S."/>
            <person name="Chapman M.H."/>
            <person name="Huynh S."/>
            <person name="Bono J.L."/>
            <person name="Parker C.T."/>
            <person name="Strachan N.J.C."/>
            <person name="Forbes K.J."/>
        </authorList>
    </citation>
    <scope>NUCLEOTIDE SEQUENCE [LARGE SCALE GENOMIC DNA]</scope>
    <source>
        <strain evidence="13">NCTC 13004</strain>
    </source>
</reference>
<dbReference type="GO" id="GO:0043022">
    <property type="term" value="F:ribosome binding"/>
    <property type="evidence" value="ECO:0007669"/>
    <property type="project" value="TreeGrafter"/>
</dbReference>
<protein>
    <recommendedName>
        <fullName evidence="2 8">GTPase Der</fullName>
    </recommendedName>
    <alternativeName>
        <fullName evidence="7 8">GTP-binding protein EngA</fullName>
    </alternativeName>
</protein>
<keyword evidence="6 8" id="KW-0342">GTP-binding</keyword>
<reference evidence="13" key="2">
    <citation type="journal article" date="2017" name="Genome Biol. Evol.">
        <title>Comparative genomic analysis identifies a Campylobacter clade deficient in selenium metabolism.</title>
        <authorList>
            <person name="Miller W.G."/>
            <person name="Yee E."/>
            <person name="Lopes B.S."/>
            <person name="Chapman M.H."/>
            <person name="Huynh S."/>
            <person name="Bono J.L."/>
            <person name="Parker C.T."/>
            <person name="Strachan N.J.C."/>
            <person name="Forbes K.J."/>
        </authorList>
    </citation>
    <scope>NUCLEOTIDE SEQUENCE [LARGE SCALE GENOMIC DNA]</scope>
    <source>
        <strain evidence="13">NCTC 13004</strain>
    </source>
</reference>
<dbReference type="AlphaFoldDB" id="A0A1X9SLX3"/>
<dbReference type="FunFam" id="3.30.300.20:FF:000004">
    <property type="entry name" value="GTPase Der"/>
    <property type="match status" value="1"/>
</dbReference>
<evidence type="ECO:0000256" key="5">
    <source>
        <dbReference type="ARBA" id="ARBA00022741"/>
    </source>
</evidence>
<feature type="binding site" evidence="8">
    <location>
        <begin position="8"/>
        <end position="15"/>
    </location>
    <ligand>
        <name>GTP</name>
        <dbReference type="ChEBI" id="CHEBI:37565"/>
        <label>1</label>
    </ligand>
</feature>
<evidence type="ECO:0000256" key="10">
    <source>
        <dbReference type="RuleBase" id="RU004481"/>
    </source>
</evidence>
<feature type="domain" description="EngA-type G" evidence="11">
    <location>
        <begin position="199"/>
        <end position="370"/>
    </location>
</feature>
<dbReference type="CDD" id="cd01895">
    <property type="entry name" value="EngA2"/>
    <property type="match status" value="1"/>
</dbReference>
<dbReference type="Proteomes" id="UP000202031">
    <property type="component" value="Chromosome"/>
</dbReference>
<feature type="binding site" evidence="8">
    <location>
        <begin position="316"/>
        <end position="319"/>
    </location>
    <ligand>
        <name>GTP</name>
        <dbReference type="ChEBI" id="CHEBI:37565"/>
        <label>2</label>
    </ligand>
</feature>
<dbReference type="Pfam" id="PF01926">
    <property type="entry name" value="MMR_HSR1"/>
    <property type="match status" value="2"/>
</dbReference>